<gene>
    <name evidence="8" type="primary">hemK</name>
    <name evidence="5" type="synonym">prmC</name>
    <name evidence="8" type="ORF">AWOD_I_0739</name>
</gene>
<dbReference type="CDD" id="cd02440">
    <property type="entry name" value="AdoMet_MTases"/>
    <property type="match status" value="1"/>
</dbReference>
<keyword evidence="3 5" id="KW-0949">S-adenosyl-L-methionine</keyword>
<dbReference type="PROSITE" id="PS00092">
    <property type="entry name" value="N6_MTASE"/>
    <property type="match status" value="1"/>
</dbReference>
<comment type="catalytic activity">
    <reaction evidence="4 5">
        <text>L-glutaminyl-[peptide chain release factor] + S-adenosyl-L-methionine = N(5)-methyl-L-glutaminyl-[peptide chain release factor] + S-adenosyl-L-homocysteine + H(+)</text>
        <dbReference type="Rhea" id="RHEA:42896"/>
        <dbReference type="Rhea" id="RHEA-COMP:10271"/>
        <dbReference type="Rhea" id="RHEA-COMP:10272"/>
        <dbReference type="ChEBI" id="CHEBI:15378"/>
        <dbReference type="ChEBI" id="CHEBI:30011"/>
        <dbReference type="ChEBI" id="CHEBI:57856"/>
        <dbReference type="ChEBI" id="CHEBI:59789"/>
        <dbReference type="ChEBI" id="CHEBI:61891"/>
        <dbReference type="EC" id="2.1.1.297"/>
    </reaction>
</comment>
<evidence type="ECO:0000313" key="9">
    <source>
        <dbReference type="Proteomes" id="UP000032427"/>
    </source>
</evidence>
<evidence type="ECO:0000259" key="7">
    <source>
        <dbReference type="Pfam" id="PF17827"/>
    </source>
</evidence>
<dbReference type="PANTHER" id="PTHR18895">
    <property type="entry name" value="HEMK METHYLTRANSFERASE"/>
    <property type="match status" value="1"/>
</dbReference>
<dbReference type="InterPro" id="IPR050320">
    <property type="entry name" value="N5-glutamine_MTase"/>
</dbReference>
<comment type="function">
    <text evidence="5">Methylates the class 1 translation termination release factors RF1/PrfA and RF2/PrfB on the glutamine residue of the universally conserved GGQ motif.</text>
</comment>
<name>A0A090INF9_9GAMM</name>
<feature type="binding site" evidence="5">
    <location>
        <begin position="121"/>
        <end position="125"/>
    </location>
    <ligand>
        <name>S-adenosyl-L-methionine</name>
        <dbReference type="ChEBI" id="CHEBI:59789"/>
    </ligand>
</feature>
<dbReference type="OrthoDB" id="9800643at2"/>
<dbReference type="FunFam" id="1.10.8.10:FF:000032">
    <property type="entry name" value="Release factor glutamine methyltransferase"/>
    <property type="match status" value="1"/>
</dbReference>
<dbReference type="GO" id="GO:0102559">
    <property type="term" value="F:peptide chain release factor N(5)-glutamine methyltransferase activity"/>
    <property type="evidence" value="ECO:0007669"/>
    <property type="project" value="UniProtKB-EC"/>
</dbReference>
<feature type="domain" description="Release factor glutamine methyltransferase N-terminal" evidence="7">
    <location>
        <begin position="8"/>
        <end position="77"/>
    </location>
</feature>
<dbReference type="PANTHER" id="PTHR18895:SF74">
    <property type="entry name" value="MTRF1L RELEASE FACTOR GLUTAMINE METHYLTRANSFERASE"/>
    <property type="match status" value="1"/>
</dbReference>
<accession>A0A090INF9</accession>
<keyword evidence="2 5" id="KW-0808">Transferase</keyword>
<comment type="similarity">
    <text evidence="5">Belongs to the protein N5-glutamine methyltransferase family. PrmC subfamily.</text>
</comment>
<dbReference type="SUPFAM" id="SSF53335">
    <property type="entry name" value="S-adenosyl-L-methionine-dependent methyltransferases"/>
    <property type="match status" value="1"/>
</dbReference>
<proteinExistence type="inferred from homology"/>
<dbReference type="KEGG" id="awd:AWOD_I_0739"/>
<feature type="binding site" evidence="5">
    <location>
        <begin position="188"/>
        <end position="191"/>
    </location>
    <ligand>
        <name>substrate</name>
    </ligand>
</feature>
<dbReference type="Proteomes" id="UP000032427">
    <property type="component" value="Chromosome 1"/>
</dbReference>
<evidence type="ECO:0000313" key="8">
    <source>
        <dbReference type="EMBL" id="CED70833.1"/>
    </source>
</evidence>
<evidence type="ECO:0000256" key="1">
    <source>
        <dbReference type="ARBA" id="ARBA00022603"/>
    </source>
</evidence>
<dbReference type="Pfam" id="PF17827">
    <property type="entry name" value="PrmC_N"/>
    <property type="match status" value="1"/>
</dbReference>
<evidence type="ECO:0000256" key="3">
    <source>
        <dbReference type="ARBA" id="ARBA00022691"/>
    </source>
</evidence>
<dbReference type="EC" id="2.1.1.297" evidence="5"/>
<evidence type="ECO:0000256" key="2">
    <source>
        <dbReference type="ARBA" id="ARBA00022679"/>
    </source>
</evidence>
<evidence type="ECO:0000259" key="6">
    <source>
        <dbReference type="Pfam" id="PF13847"/>
    </source>
</evidence>
<dbReference type="HOGENOM" id="CLU_018398_3_0_6"/>
<feature type="binding site" evidence="5">
    <location>
        <position position="144"/>
    </location>
    <ligand>
        <name>S-adenosyl-L-methionine</name>
        <dbReference type="ChEBI" id="CHEBI:59789"/>
    </ligand>
</feature>
<dbReference type="InterPro" id="IPR029063">
    <property type="entry name" value="SAM-dependent_MTases_sf"/>
</dbReference>
<organism evidence="8 9">
    <name type="scientific">Aliivibrio wodanis</name>
    <dbReference type="NCBI Taxonomy" id="80852"/>
    <lineage>
        <taxon>Bacteria</taxon>
        <taxon>Pseudomonadati</taxon>
        <taxon>Pseudomonadota</taxon>
        <taxon>Gammaproteobacteria</taxon>
        <taxon>Vibrionales</taxon>
        <taxon>Vibrionaceae</taxon>
        <taxon>Aliivibrio</taxon>
    </lineage>
</organism>
<feature type="domain" description="Methyltransferase" evidence="6">
    <location>
        <begin position="113"/>
        <end position="203"/>
    </location>
</feature>
<dbReference type="EMBL" id="LN554846">
    <property type="protein sequence ID" value="CED70833.1"/>
    <property type="molecule type" value="Genomic_DNA"/>
</dbReference>
<dbReference type="AlphaFoldDB" id="A0A090INF9"/>
<dbReference type="Gene3D" id="1.10.8.10">
    <property type="entry name" value="DNA helicase RuvA subunit, C-terminal domain"/>
    <property type="match status" value="1"/>
</dbReference>
<dbReference type="Pfam" id="PF13847">
    <property type="entry name" value="Methyltransf_31"/>
    <property type="match status" value="1"/>
</dbReference>
<dbReference type="NCBIfam" id="TIGR03534">
    <property type="entry name" value="RF_mod_PrmC"/>
    <property type="match status" value="1"/>
</dbReference>
<sequence length="288" mass="32222">MSQSIDALLKRSIQLLQLEGSDSPQVDASVLLCHVLDKPRSYLLTWPEKELTDAELTAFESLLSRRLSGEPIAYIVGYREFWSLPLKVSPTTLIPRPDTERLVEIALDHLDASSTKVLDLGTGTGAIALAIASEMPNLHVIGVDYQQDAVELAQGNAKDNHIMNTEFRQGSWFTPIKSDEQFSIIVSNPPYIDGNDPHLSQGDVRFEPQTALVAEQEGFADLIHIMEHSRTYLVENGWLLMEHGFEQGKQLRTYFEAHGFVNVKTEQDYAGNDRVTLGQWTVNTENKG</sequence>
<dbReference type="GeneID" id="28540307"/>
<dbReference type="GO" id="GO:0003676">
    <property type="term" value="F:nucleic acid binding"/>
    <property type="evidence" value="ECO:0007669"/>
    <property type="project" value="InterPro"/>
</dbReference>
<feature type="binding site" evidence="5">
    <location>
        <position position="188"/>
    </location>
    <ligand>
        <name>S-adenosyl-L-methionine</name>
        <dbReference type="ChEBI" id="CHEBI:59789"/>
    </ligand>
</feature>
<dbReference type="InterPro" id="IPR019874">
    <property type="entry name" value="RF_methyltr_PrmC"/>
</dbReference>
<reference evidence="9" key="1">
    <citation type="submission" date="2014-09" db="EMBL/GenBank/DDBJ databases">
        <authorList>
            <person name="Hjerde E."/>
        </authorList>
    </citation>
    <scope>NUCLEOTIDE SEQUENCE [LARGE SCALE GENOMIC DNA]</scope>
    <source>
        <strain evidence="9">06/09/139</strain>
    </source>
</reference>
<keyword evidence="9" id="KW-1185">Reference proteome</keyword>
<dbReference type="InterPro" id="IPR040758">
    <property type="entry name" value="PrmC_N"/>
</dbReference>
<dbReference type="InterPro" id="IPR002052">
    <property type="entry name" value="DNA_methylase_N6_adenine_CS"/>
</dbReference>
<dbReference type="STRING" id="80852.AWOD_I_0739"/>
<protein>
    <recommendedName>
        <fullName evidence="5">Release factor glutamine methyltransferase</fullName>
        <shortName evidence="5">RF MTase</shortName>
        <ecNumber evidence="5">2.1.1.297</ecNumber>
    </recommendedName>
    <alternativeName>
        <fullName evidence="5">N5-glutamine methyltransferase PrmC</fullName>
    </alternativeName>
    <alternativeName>
        <fullName evidence="5">Protein-(glutamine-N5) MTase PrmC</fullName>
    </alternativeName>
    <alternativeName>
        <fullName evidence="5">Protein-glutamine N-methyltransferase PrmC</fullName>
    </alternativeName>
</protein>
<dbReference type="HAMAP" id="MF_02126">
    <property type="entry name" value="RF_methyltr_PrmC"/>
    <property type="match status" value="1"/>
</dbReference>
<dbReference type="NCBIfam" id="TIGR00536">
    <property type="entry name" value="hemK_fam"/>
    <property type="match status" value="1"/>
</dbReference>
<keyword evidence="1 5" id="KW-0489">Methyltransferase</keyword>
<dbReference type="FunFam" id="3.40.50.150:FF:000053">
    <property type="entry name" value="Release factor glutamine methyltransferase"/>
    <property type="match status" value="1"/>
</dbReference>
<dbReference type="PATRIC" id="fig|80852.17.peg.751"/>
<dbReference type="InterPro" id="IPR004556">
    <property type="entry name" value="HemK-like"/>
</dbReference>
<dbReference type="InterPro" id="IPR025714">
    <property type="entry name" value="Methyltranfer_dom"/>
</dbReference>
<dbReference type="Gene3D" id="3.40.50.150">
    <property type="entry name" value="Vaccinia Virus protein VP39"/>
    <property type="match status" value="1"/>
</dbReference>
<dbReference type="GO" id="GO:0032259">
    <property type="term" value="P:methylation"/>
    <property type="evidence" value="ECO:0007669"/>
    <property type="project" value="UniProtKB-KW"/>
</dbReference>
<feature type="binding site" evidence="5">
    <location>
        <position position="172"/>
    </location>
    <ligand>
        <name>S-adenosyl-L-methionine</name>
        <dbReference type="ChEBI" id="CHEBI:59789"/>
    </ligand>
</feature>
<evidence type="ECO:0000256" key="4">
    <source>
        <dbReference type="ARBA" id="ARBA00048391"/>
    </source>
</evidence>
<evidence type="ECO:0000256" key="5">
    <source>
        <dbReference type="HAMAP-Rule" id="MF_02126"/>
    </source>
</evidence>